<dbReference type="EMBL" id="JBFOLJ010000009">
    <property type="protein sequence ID" value="KAL2509776.1"/>
    <property type="molecule type" value="Genomic_DNA"/>
</dbReference>
<gene>
    <name evidence="2" type="ORF">Fot_33423</name>
</gene>
<comment type="similarity">
    <text evidence="1">Belongs to the LOR family.</text>
</comment>
<dbReference type="SUPFAM" id="SSF54518">
    <property type="entry name" value="Tubby C-terminal domain-like"/>
    <property type="match status" value="1"/>
</dbReference>
<dbReference type="AlphaFoldDB" id="A0ABD1TAL4"/>
<comment type="caution">
    <text evidence="2">The sequence shown here is derived from an EMBL/GenBank/DDBJ whole genome shotgun (WGS) entry which is preliminary data.</text>
</comment>
<protein>
    <submittedName>
        <fullName evidence="2">Protein LURP-one-related 5-like</fullName>
    </submittedName>
</protein>
<dbReference type="Proteomes" id="UP001604277">
    <property type="component" value="Unassembled WGS sequence"/>
</dbReference>
<name>A0ABD1TAL4_9LAMI</name>
<dbReference type="InterPro" id="IPR025659">
    <property type="entry name" value="Tubby-like_C"/>
</dbReference>
<dbReference type="InterPro" id="IPR007612">
    <property type="entry name" value="LOR"/>
</dbReference>
<organism evidence="2 3">
    <name type="scientific">Forsythia ovata</name>
    <dbReference type="NCBI Taxonomy" id="205694"/>
    <lineage>
        <taxon>Eukaryota</taxon>
        <taxon>Viridiplantae</taxon>
        <taxon>Streptophyta</taxon>
        <taxon>Embryophyta</taxon>
        <taxon>Tracheophyta</taxon>
        <taxon>Spermatophyta</taxon>
        <taxon>Magnoliopsida</taxon>
        <taxon>eudicotyledons</taxon>
        <taxon>Gunneridae</taxon>
        <taxon>Pentapetalae</taxon>
        <taxon>asterids</taxon>
        <taxon>lamiids</taxon>
        <taxon>Lamiales</taxon>
        <taxon>Oleaceae</taxon>
        <taxon>Forsythieae</taxon>
        <taxon>Forsythia</taxon>
    </lineage>
</organism>
<dbReference type="PANTHER" id="PTHR31087">
    <property type="match status" value="1"/>
</dbReference>
<evidence type="ECO:0000313" key="2">
    <source>
        <dbReference type="EMBL" id="KAL2509776.1"/>
    </source>
</evidence>
<keyword evidence="3" id="KW-1185">Reference proteome</keyword>
<evidence type="ECO:0000256" key="1">
    <source>
        <dbReference type="ARBA" id="ARBA00005437"/>
    </source>
</evidence>
<accession>A0ABD1TAL4</accession>
<reference evidence="3" key="1">
    <citation type="submission" date="2024-07" db="EMBL/GenBank/DDBJ databases">
        <title>Two chromosome-level genome assemblies of Korean endemic species Abeliophyllum distichum and Forsythia ovata (Oleaceae).</title>
        <authorList>
            <person name="Jang H."/>
        </authorList>
    </citation>
    <scope>NUCLEOTIDE SEQUENCE [LARGE SCALE GENOMIC DNA]</scope>
</reference>
<dbReference type="Gene3D" id="2.40.160.200">
    <property type="entry name" value="LURP1-related"/>
    <property type="match status" value="1"/>
</dbReference>
<dbReference type="Pfam" id="PF04525">
    <property type="entry name" value="LOR"/>
    <property type="match status" value="1"/>
</dbReference>
<evidence type="ECO:0000313" key="3">
    <source>
        <dbReference type="Proteomes" id="UP001604277"/>
    </source>
</evidence>
<dbReference type="PANTHER" id="PTHR31087:SF95">
    <property type="entry name" value="EXPRESSED PROTEIN"/>
    <property type="match status" value="1"/>
</dbReference>
<proteinExistence type="inferred from homology"/>
<dbReference type="InterPro" id="IPR038595">
    <property type="entry name" value="LOR_sf"/>
</dbReference>
<sequence>MFHHRRCRRTASHGRIWKASTDGETKDIEHEESVEWIQRRTRLFEECDAEAISMRRPSSLIHTSACEAEIHIDESISENRSAPPDFRIEGSFGRRSCKITRGATGEVVAKISRKTVNATLLLSNDVFTLMVQPGIEPEIGFKWPISYTFGHSLIYSLSHRKLSKKKKIRHAKEASSWATLFSSTITKWQEPPPTSRNKLAISLDSASFSAKRKSAAKLWTIRKESLSSTSRLCPFDHLMQQKEALHP</sequence>